<dbReference type="AlphaFoldDB" id="A0AAE0ZCH9"/>
<organism evidence="2 3">
    <name type="scientific">Elysia crispata</name>
    <name type="common">lettuce slug</name>
    <dbReference type="NCBI Taxonomy" id="231223"/>
    <lineage>
        <taxon>Eukaryota</taxon>
        <taxon>Metazoa</taxon>
        <taxon>Spiralia</taxon>
        <taxon>Lophotrochozoa</taxon>
        <taxon>Mollusca</taxon>
        <taxon>Gastropoda</taxon>
        <taxon>Heterobranchia</taxon>
        <taxon>Euthyneura</taxon>
        <taxon>Panpulmonata</taxon>
        <taxon>Sacoglossa</taxon>
        <taxon>Placobranchoidea</taxon>
        <taxon>Plakobranchidae</taxon>
        <taxon>Elysia</taxon>
    </lineage>
</organism>
<keyword evidence="3" id="KW-1185">Reference proteome</keyword>
<dbReference type="EMBL" id="JAWDGP010004191">
    <property type="protein sequence ID" value="KAK3766882.1"/>
    <property type="molecule type" value="Genomic_DNA"/>
</dbReference>
<protein>
    <submittedName>
        <fullName evidence="2">Uncharacterized protein</fullName>
    </submittedName>
</protein>
<proteinExistence type="predicted"/>
<gene>
    <name evidence="2" type="ORF">RRG08_019144</name>
</gene>
<accession>A0AAE0ZCH9</accession>
<name>A0AAE0ZCH9_9GAST</name>
<evidence type="ECO:0000313" key="3">
    <source>
        <dbReference type="Proteomes" id="UP001283361"/>
    </source>
</evidence>
<comment type="caution">
    <text evidence="2">The sequence shown here is derived from an EMBL/GenBank/DDBJ whole genome shotgun (WGS) entry which is preliminary data.</text>
</comment>
<evidence type="ECO:0000313" key="2">
    <source>
        <dbReference type="EMBL" id="KAK3766882.1"/>
    </source>
</evidence>
<sequence length="99" mass="10960">MLLQIFSPSIRTLVIKQCYPPSSQAASPDIHHLFGHWSSKQSYPSIFSSCFSGYLPSIRTLVIKQSYPPSPPSDASPDIPPERTSNPNPFPENFSVVIV</sequence>
<dbReference type="Proteomes" id="UP001283361">
    <property type="component" value="Unassembled WGS sequence"/>
</dbReference>
<evidence type="ECO:0000256" key="1">
    <source>
        <dbReference type="SAM" id="MobiDB-lite"/>
    </source>
</evidence>
<reference evidence="2" key="1">
    <citation type="journal article" date="2023" name="G3 (Bethesda)">
        <title>A reference genome for the long-term kleptoplast-retaining sea slug Elysia crispata morphotype clarki.</title>
        <authorList>
            <person name="Eastman K.E."/>
            <person name="Pendleton A.L."/>
            <person name="Shaikh M.A."/>
            <person name="Suttiyut T."/>
            <person name="Ogas R."/>
            <person name="Tomko P."/>
            <person name="Gavelis G."/>
            <person name="Widhalm J.R."/>
            <person name="Wisecaver J.H."/>
        </authorList>
    </citation>
    <scope>NUCLEOTIDE SEQUENCE</scope>
    <source>
        <strain evidence="2">ECLA1</strain>
    </source>
</reference>
<feature type="region of interest" description="Disordered" evidence="1">
    <location>
        <begin position="65"/>
        <end position="99"/>
    </location>
</feature>